<evidence type="ECO:0000256" key="2">
    <source>
        <dbReference type="RuleBase" id="RU004508"/>
    </source>
</evidence>
<keyword evidence="4" id="KW-1185">Reference proteome</keyword>
<dbReference type="PANTHER" id="PTHR30244">
    <property type="entry name" value="TRANSAMINASE"/>
    <property type="match status" value="1"/>
</dbReference>
<dbReference type="InterPro" id="IPR015421">
    <property type="entry name" value="PyrdxlP-dep_Trfase_major"/>
</dbReference>
<dbReference type="GO" id="GO:0000271">
    <property type="term" value="P:polysaccharide biosynthetic process"/>
    <property type="evidence" value="ECO:0007669"/>
    <property type="project" value="TreeGrafter"/>
</dbReference>
<dbReference type="Proteomes" id="UP000198324">
    <property type="component" value="Unassembled WGS sequence"/>
</dbReference>
<accession>A0A238XLV2</accession>
<dbReference type="AlphaFoldDB" id="A0A238XLV2"/>
<dbReference type="Gene3D" id="3.40.640.10">
    <property type="entry name" value="Type I PLP-dependent aspartate aminotransferase-like (Major domain)"/>
    <property type="match status" value="1"/>
</dbReference>
<dbReference type="GO" id="GO:0008483">
    <property type="term" value="F:transaminase activity"/>
    <property type="evidence" value="ECO:0007669"/>
    <property type="project" value="TreeGrafter"/>
</dbReference>
<dbReference type="SUPFAM" id="SSF53383">
    <property type="entry name" value="PLP-dependent transferases"/>
    <property type="match status" value="1"/>
</dbReference>
<dbReference type="RefSeq" id="WP_089270808.1">
    <property type="nucleotide sequence ID" value="NZ_FZOC01000001.1"/>
</dbReference>
<dbReference type="PANTHER" id="PTHR30244:SF34">
    <property type="entry name" value="DTDP-4-AMINO-4,6-DIDEOXYGALACTOSE TRANSAMINASE"/>
    <property type="match status" value="1"/>
</dbReference>
<evidence type="ECO:0000313" key="3">
    <source>
        <dbReference type="EMBL" id="SNR58949.1"/>
    </source>
</evidence>
<dbReference type="InterPro" id="IPR015424">
    <property type="entry name" value="PyrdxlP-dep_Trfase"/>
</dbReference>
<proteinExistence type="inferred from homology"/>
<comment type="similarity">
    <text evidence="1 2">Belongs to the DegT/DnrJ/EryC1 family.</text>
</comment>
<dbReference type="Gene3D" id="3.90.1150.10">
    <property type="entry name" value="Aspartate Aminotransferase, domain 1"/>
    <property type="match status" value="1"/>
</dbReference>
<dbReference type="InterPro" id="IPR000653">
    <property type="entry name" value="DegT/StrS_aminotransferase"/>
</dbReference>
<dbReference type="EMBL" id="FZOC01000001">
    <property type="protein sequence ID" value="SNR58949.1"/>
    <property type="molecule type" value="Genomic_DNA"/>
</dbReference>
<keyword evidence="2" id="KW-0663">Pyridoxal phosphate</keyword>
<organism evidence="3 4">
    <name type="scientific">Humidesulfovibrio mexicanus</name>
    <dbReference type="NCBI Taxonomy" id="147047"/>
    <lineage>
        <taxon>Bacteria</taxon>
        <taxon>Pseudomonadati</taxon>
        <taxon>Thermodesulfobacteriota</taxon>
        <taxon>Desulfovibrionia</taxon>
        <taxon>Desulfovibrionales</taxon>
        <taxon>Desulfovibrionaceae</taxon>
        <taxon>Humidesulfovibrio</taxon>
    </lineage>
</organism>
<dbReference type="InterPro" id="IPR015422">
    <property type="entry name" value="PyrdxlP-dep_Trfase_small"/>
</dbReference>
<protein>
    <submittedName>
        <fullName evidence="3">CDP-6-deoxy-D-xylo-4-hexulose-3-dehydrase</fullName>
    </submittedName>
</protein>
<name>A0A238XLV2_9BACT</name>
<evidence type="ECO:0000256" key="1">
    <source>
        <dbReference type="ARBA" id="ARBA00037999"/>
    </source>
</evidence>
<dbReference type="PIRSF" id="PIRSF000390">
    <property type="entry name" value="PLP_StrS"/>
    <property type="match status" value="1"/>
</dbReference>
<evidence type="ECO:0000313" key="4">
    <source>
        <dbReference type="Proteomes" id="UP000198324"/>
    </source>
</evidence>
<dbReference type="OrthoDB" id="9766188at2"/>
<sequence>MGFKWPLMEDNVTRQDLDALIEFLKGMPRLTQSANVQALEQEWSQWLGVKHSVFVNSGASANLITMGAIKQLYGGGEVIVPTLTWVSDISSVLLHGFTPVFVDINPRNLCMDEDQVIAKLTDKTRAVFLTYVQGFNGLSERLLSELEKRGIPLIEDVCESHEANFKGRKLGSYGLASNFSFYFAHHMSTVEGGMVCTNDDAFYDAIRMYRSHGMVREAESAQLRTRFAAENPELSPDFIFAFPAFNVRSTEINAVLGRSQLKRLDSCNERRRENFELFLKHIDPGKYRTDFDLEGSCNYAFNLVLNAPDVALRERLEKTMREAGIEFRRGSAGGGNQLRQPYLKGIVPDGEWANYPEVEHIHFFGYYIGNYPSLAAERIIELCQVLNSVQG</sequence>
<dbReference type="GO" id="GO:0030170">
    <property type="term" value="F:pyridoxal phosphate binding"/>
    <property type="evidence" value="ECO:0007669"/>
    <property type="project" value="TreeGrafter"/>
</dbReference>
<gene>
    <name evidence="3" type="ORF">SAMN04488503_0194</name>
</gene>
<reference evidence="3 4" key="1">
    <citation type="submission" date="2017-06" db="EMBL/GenBank/DDBJ databases">
        <authorList>
            <person name="Kim H.J."/>
            <person name="Triplett B.A."/>
        </authorList>
    </citation>
    <scope>NUCLEOTIDE SEQUENCE [LARGE SCALE GENOMIC DNA]</scope>
    <source>
        <strain evidence="3 4">DSM 13116</strain>
    </source>
</reference>
<dbReference type="Pfam" id="PF01041">
    <property type="entry name" value="DegT_DnrJ_EryC1"/>
    <property type="match status" value="1"/>
</dbReference>